<reference evidence="2 3" key="1">
    <citation type="submission" date="2022-04" db="EMBL/GenBank/DDBJ databases">
        <title>Chromosome-level reference genomes for two strains of Caenorhabditis briggsae: an improved platform for comparative genomics.</title>
        <authorList>
            <person name="Stevens L."/>
            <person name="Andersen E."/>
        </authorList>
    </citation>
    <scope>NUCLEOTIDE SEQUENCE [LARGE SCALE GENOMIC DNA]</scope>
    <source>
        <strain evidence="2">VX34</strain>
        <tissue evidence="2">Whole-organism</tissue>
    </source>
</reference>
<accession>A0AAE9EJX0</accession>
<name>A0AAE9EJX0_CAEBR</name>
<protein>
    <submittedName>
        <fullName evidence="2">Uncharacterized protein</fullName>
    </submittedName>
</protein>
<keyword evidence="3" id="KW-1185">Reference proteome</keyword>
<evidence type="ECO:0000313" key="3">
    <source>
        <dbReference type="Proteomes" id="UP000829354"/>
    </source>
</evidence>
<keyword evidence="1" id="KW-0472">Membrane</keyword>
<evidence type="ECO:0000256" key="1">
    <source>
        <dbReference type="SAM" id="Phobius"/>
    </source>
</evidence>
<sequence>MTHTFAEIETKDGAGYYTPKNILNPAMFRLAEITRALSEVNMDIEQEKSRDRRHTISIDETTHDECDRCIAAEEHIEKPEDSRVIPDSWLKTVQRHEDEIGKALIVCIFVSLILLALMLIISV</sequence>
<keyword evidence="1" id="KW-1133">Transmembrane helix</keyword>
<dbReference type="AlphaFoldDB" id="A0AAE9EJX0"/>
<keyword evidence="1" id="KW-0812">Transmembrane</keyword>
<gene>
    <name evidence="2" type="ORF">L5515_004267</name>
</gene>
<proteinExistence type="predicted"/>
<organism evidence="2 3">
    <name type="scientific">Caenorhabditis briggsae</name>
    <dbReference type="NCBI Taxonomy" id="6238"/>
    <lineage>
        <taxon>Eukaryota</taxon>
        <taxon>Metazoa</taxon>
        <taxon>Ecdysozoa</taxon>
        <taxon>Nematoda</taxon>
        <taxon>Chromadorea</taxon>
        <taxon>Rhabditida</taxon>
        <taxon>Rhabditina</taxon>
        <taxon>Rhabditomorpha</taxon>
        <taxon>Rhabditoidea</taxon>
        <taxon>Rhabditidae</taxon>
        <taxon>Peloderinae</taxon>
        <taxon>Caenorhabditis</taxon>
    </lineage>
</organism>
<dbReference type="Proteomes" id="UP000829354">
    <property type="component" value="Chromosome III"/>
</dbReference>
<evidence type="ECO:0000313" key="2">
    <source>
        <dbReference type="EMBL" id="UMM23653.1"/>
    </source>
</evidence>
<feature type="transmembrane region" description="Helical" evidence="1">
    <location>
        <begin position="103"/>
        <end position="121"/>
    </location>
</feature>
<dbReference type="EMBL" id="CP092622">
    <property type="protein sequence ID" value="UMM23653.1"/>
    <property type="molecule type" value="Genomic_DNA"/>
</dbReference>